<dbReference type="AlphaFoldDB" id="A0A8J3QCC6"/>
<accession>A0A8J3QCC6</accession>
<protein>
    <submittedName>
        <fullName evidence="1">Uncharacterized protein</fullName>
    </submittedName>
</protein>
<keyword evidence="2" id="KW-1185">Reference proteome</keyword>
<evidence type="ECO:0000313" key="1">
    <source>
        <dbReference type="EMBL" id="GIH07397.1"/>
    </source>
</evidence>
<reference evidence="1" key="1">
    <citation type="submission" date="2021-01" db="EMBL/GenBank/DDBJ databases">
        <title>Whole genome shotgun sequence of Rhizocola hellebori NBRC 109834.</title>
        <authorList>
            <person name="Komaki H."/>
            <person name="Tamura T."/>
        </authorList>
    </citation>
    <scope>NUCLEOTIDE SEQUENCE</scope>
    <source>
        <strain evidence="1">NBRC 109834</strain>
    </source>
</reference>
<comment type="caution">
    <text evidence="1">The sequence shown here is derived from an EMBL/GenBank/DDBJ whole genome shotgun (WGS) entry which is preliminary data.</text>
</comment>
<organism evidence="1 2">
    <name type="scientific">Rhizocola hellebori</name>
    <dbReference type="NCBI Taxonomy" id="1392758"/>
    <lineage>
        <taxon>Bacteria</taxon>
        <taxon>Bacillati</taxon>
        <taxon>Actinomycetota</taxon>
        <taxon>Actinomycetes</taxon>
        <taxon>Micromonosporales</taxon>
        <taxon>Micromonosporaceae</taxon>
        <taxon>Rhizocola</taxon>
    </lineage>
</organism>
<proteinExistence type="predicted"/>
<sequence length="263" mass="28202">MNDDPQVHAHLGLVRIPAGSCCEGQRWEEYTPDTARALAVELILHASIADNQLAEIAAACAQGHDWGNGWNTTHLGEKITTYACNREGCDGRRHDPGWLPFEPKQHLVPYSPKLWDCTGPGCEWCGNESFAAAFRKVMADGAKRLDEALFAEPMLATGGLVTGLPFRVGERDSCHPLTADDLKAVRDRILGKDVKLVEATGPSGITVRFDPGVPVDTAFALGSCRCGCVDANHDDFGCNTSGCACHTSIDQLVVKVTGIGEDA</sequence>
<dbReference type="RefSeq" id="WP_203911187.1">
    <property type="nucleotide sequence ID" value="NZ_BONY01000036.1"/>
</dbReference>
<dbReference type="Proteomes" id="UP000612899">
    <property type="component" value="Unassembled WGS sequence"/>
</dbReference>
<evidence type="ECO:0000313" key="2">
    <source>
        <dbReference type="Proteomes" id="UP000612899"/>
    </source>
</evidence>
<gene>
    <name evidence="1" type="ORF">Rhe02_54640</name>
</gene>
<dbReference type="EMBL" id="BONY01000036">
    <property type="protein sequence ID" value="GIH07397.1"/>
    <property type="molecule type" value="Genomic_DNA"/>
</dbReference>
<name>A0A8J3QCC6_9ACTN</name>